<proteinExistence type="predicted"/>
<organism evidence="6 7">
    <name type="scientific">Mucilaginibacter terrenus</name>
    <dbReference type="NCBI Taxonomy" id="2482727"/>
    <lineage>
        <taxon>Bacteria</taxon>
        <taxon>Pseudomonadati</taxon>
        <taxon>Bacteroidota</taxon>
        <taxon>Sphingobacteriia</taxon>
        <taxon>Sphingobacteriales</taxon>
        <taxon>Sphingobacteriaceae</taxon>
        <taxon>Mucilaginibacter</taxon>
    </lineage>
</organism>
<gene>
    <name evidence="6" type="ORF">DYU05_18845</name>
</gene>
<dbReference type="EMBL" id="QWDE01000005">
    <property type="protein sequence ID" value="RFZ81343.1"/>
    <property type="molecule type" value="Genomic_DNA"/>
</dbReference>
<dbReference type="CDD" id="cd17535">
    <property type="entry name" value="REC_NarL-like"/>
    <property type="match status" value="1"/>
</dbReference>
<dbReference type="GO" id="GO:0003677">
    <property type="term" value="F:DNA binding"/>
    <property type="evidence" value="ECO:0007669"/>
    <property type="project" value="UniProtKB-KW"/>
</dbReference>
<evidence type="ECO:0000256" key="1">
    <source>
        <dbReference type="ARBA" id="ARBA00022553"/>
    </source>
</evidence>
<feature type="modified residue" description="4-aspartylphosphate" evidence="3">
    <location>
        <position position="55"/>
    </location>
</feature>
<dbReference type="InterPro" id="IPR039420">
    <property type="entry name" value="WalR-like"/>
</dbReference>
<feature type="domain" description="Response regulatory" evidence="5">
    <location>
        <begin position="3"/>
        <end position="120"/>
    </location>
</feature>
<dbReference type="InterPro" id="IPR000792">
    <property type="entry name" value="Tscrpt_reg_LuxR_C"/>
</dbReference>
<dbReference type="Proteomes" id="UP000260823">
    <property type="component" value="Unassembled WGS sequence"/>
</dbReference>
<dbReference type="InterPro" id="IPR011006">
    <property type="entry name" value="CheY-like_superfamily"/>
</dbReference>
<evidence type="ECO:0000313" key="6">
    <source>
        <dbReference type="EMBL" id="RFZ81343.1"/>
    </source>
</evidence>
<reference evidence="6 7" key="1">
    <citation type="submission" date="2018-08" db="EMBL/GenBank/DDBJ databases">
        <title>Mucilaginibacter terrae sp. nov., isolated from manganese diggings.</title>
        <authorList>
            <person name="Huang Y."/>
            <person name="Zhou Z."/>
        </authorList>
    </citation>
    <scope>NUCLEOTIDE SEQUENCE [LARGE SCALE GENOMIC DNA]</scope>
    <source>
        <strain evidence="6 7">ZH6</strain>
    </source>
</reference>
<dbReference type="OrthoDB" id="9797341at2"/>
<keyword evidence="2 6" id="KW-0238">DNA-binding</keyword>
<dbReference type="GO" id="GO:0006355">
    <property type="term" value="P:regulation of DNA-templated transcription"/>
    <property type="evidence" value="ECO:0007669"/>
    <property type="project" value="InterPro"/>
</dbReference>
<name>A0A3E2NK90_9SPHI</name>
<dbReference type="InterPro" id="IPR001789">
    <property type="entry name" value="Sig_transdc_resp-reg_receiver"/>
</dbReference>
<sequence length="216" mass="23865">MINIILAEDHNIVRNGIKSLLEKEQDLTIAGEAVNGRQVIDLLNNGTKADVILADMNMPEMGGLELTEHIKKNYPAVKVIMLTALDHEKYVIKAFQASASGYMLKNVSAAELIFSIKHVCDGNQYICSELSTKFLKRLLTIPDPASLQPMHDIDLSAKEIEILGLITEGYTNQEIADKIFASKRTIESQRQALIDKTGSRNTAALVRYAIINGIVN</sequence>
<dbReference type="PROSITE" id="PS50043">
    <property type="entry name" value="HTH_LUXR_2"/>
    <property type="match status" value="1"/>
</dbReference>
<dbReference type="SMART" id="SM00448">
    <property type="entry name" value="REC"/>
    <property type="match status" value="1"/>
</dbReference>
<dbReference type="Pfam" id="PF00072">
    <property type="entry name" value="Response_reg"/>
    <property type="match status" value="1"/>
</dbReference>
<evidence type="ECO:0000259" key="4">
    <source>
        <dbReference type="PROSITE" id="PS50043"/>
    </source>
</evidence>
<dbReference type="AlphaFoldDB" id="A0A3E2NK90"/>
<keyword evidence="1 3" id="KW-0597">Phosphoprotein</keyword>
<dbReference type="PROSITE" id="PS50110">
    <property type="entry name" value="RESPONSE_REGULATORY"/>
    <property type="match status" value="1"/>
</dbReference>
<dbReference type="CDD" id="cd06170">
    <property type="entry name" value="LuxR_C_like"/>
    <property type="match status" value="1"/>
</dbReference>
<accession>A0A3E2NK90</accession>
<evidence type="ECO:0000313" key="7">
    <source>
        <dbReference type="Proteomes" id="UP000260823"/>
    </source>
</evidence>
<evidence type="ECO:0000256" key="3">
    <source>
        <dbReference type="PROSITE-ProRule" id="PRU00169"/>
    </source>
</evidence>
<evidence type="ECO:0000256" key="2">
    <source>
        <dbReference type="ARBA" id="ARBA00023125"/>
    </source>
</evidence>
<feature type="domain" description="HTH luxR-type" evidence="4">
    <location>
        <begin position="148"/>
        <end position="213"/>
    </location>
</feature>
<dbReference type="PANTHER" id="PTHR43214:SF43">
    <property type="entry name" value="TWO-COMPONENT RESPONSE REGULATOR"/>
    <property type="match status" value="1"/>
</dbReference>
<dbReference type="SMART" id="SM00421">
    <property type="entry name" value="HTH_LUXR"/>
    <property type="match status" value="1"/>
</dbReference>
<dbReference type="SUPFAM" id="SSF52172">
    <property type="entry name" value="CheY-like"/>
    <property type="match status" value="1"/>
</dbReference>
<dbReference type="InterPro" id="IPR016032">
    <property type="entry name" value="Sig_transdc_resp-reg_C-effctor"/>
</dbReference>
<dbReference type="Pfam" id="PF00196">
    <property type="entry name" value="GerE"/>
    <property type="match status" value="1"/>
</dbReference>
<dbReference type="GO" id="GO:0000160">
    <property type="term" value="P:phosphorelay signal transduction system"/>
    <property type="evidence" value="ECO:0007669"/>
    <property type="project" value="InterPro"/>
</dbReference>
<comment type="caution">
    <text evidence="6">The sequence shown here is derived from an EMBL/GenBank/DDBJ whole genome shotgun (WGS) entry which is preliminary data.</text>
</comment>
<dbReference type="SUPFAM" id="SSF46894">
    <property type="entry name" value="C-terminal effector domain of the bipartite response regulators"/>
    <property type="match status" value="1"/>
</dbReference>
<keyword evidence="7" id="KW-1185">Reference proteome</keyword>
<dbReference type="PANTHER" id="PTHR43214">
    <property type="entry name" value="TWO-COMPONENT RESPONSE REGULATOR"/>
    <property type="match status" value="1"/>
</dbReference>
<dbReference type="InterPro" id="IPR058245">
    <property type="entry name" value="NreC/VraR/RcsB-like_REC"/>
</dbReference>
<protein>
    <submittedName>
        <fullName evidence="6">DNA-binding response regulator</fullName>
    </submittedName>
</protein>
<dbReference type="PRINTS" id="PR00038">
    <property type="entry name" value="HTHLUXR"/>
</dbReference>
<dbReference type="Gene3D" id="3.40.50.2300">
    <property type="match status" value="1"/>
</dbReference>
<evidence type="ECO:0000259" key="5">
    <source>
        <dbReference type="PROSITE" id="PS50110"/>
    </source>
</evidence>
<dbReference type="RefSeq" id="WP_117384710.1">
    <property type="nucleotide sequence ID" value="NZ_QWDE01000005.1"/>
</dbReference>